<name>A0A8T0GZY8_CERPU</name>
<feature type="region of interest" description="Disordered" evidence="3">
    <location>
        <begin position="497"/>
        <end position="608"/>
    </location>
</feature>
<feature type="compositionally biased region" description="Polar residues" evidence="3">
    <location>
        <begin position="556"/>
        <end position="569"/>
    </location>
</feature>
<proteinExistence type="inferred from homology"/>
<dbReference type="Pfam" id="PF08839">
    <property type="entry name" value="CDT1"/>
    <property type="match status" value="1"/>
</dbReference>
<evidence type="ECO:0000256" key="1">
    <source>
        <dbReference type="ARBA" id="ARBA00008356"/>
    </source>
</evidence>
<comment type="similarity">
    <text evidence="1">Belongs to the Cdt1 family.</text>
</comment>
<dbReference type="Gene3D" id="1.10.10.1420">
    <property type="entry name" value="DNA replication factor Cdt1, C-terminal WH domain"/>
    <property type="match status" value="1"/>
</dbReference>
<feature type="compositionally biased region" description="Basic and acidic residues" evidence="3">
    <location>
        <begin position="535"/>
        <end position="545"/>
    </location>
</feature>
<dbReference type="GO" id="GO:0000076">
    <property type="term" value="P:DNA replication checkpoint signaling"/>
    <property type="evidence" value="ECO:0007669"/>
    <property type="project" value="TreeGrafter"/>
</dbReference>
<dbReference type="InterPro" id="IPR038090">
    <property type="entry name" value="Cdt1_C_WH_dom_sf"/>
</dbReference>
<dbReference type="EMBL" id="CM026429">
    <property type="protein sequence ID" value="KAG0564117.1"/>
    <property type="molecule type" value="Genomic_DNA"/>
</dbReference>
<dbReference type="GO" id="GO:0003677">
    <property type="term" value="F:DNA binding"/>
    <property type="evidence" value="ECO:0007669"/>
    <property type="project" value="InterPro"/>
</dbReference>
<dbReference type="CDD" id="cd08767">
    <property type="entry name" value="Cdt1_c"/>
    <property type="match status" value="1"/>
</dbReference>
<sequence>MSDIHRRLPRQLVRSDSEKGVRGMLNFRSRKLEFSESGRVVRKGGVGSRKRENETPVEAYVSPRKKAPAQLPEKYALLESFYEGVEAAISLLGIRRQLCTFPAVCSTVEATTKRRFLQKHLAQIKYIIPEAIDLEYVRSYDQDTRSKNWEMKISLLPMPAEAEEPTEAGCSRKKPKIETVQRRRAFHARLVKFVSTHPEHDDVPEHPLPERTFLGNSASKGILSGMPAVTTCIPMEINTAVHRVEVPESDSLASVSTHFSRSFKSSFSSMAEKPASSIGPLLSNDKTGEDSSIDSGIMDTILPMPINRTPHRDIHTLAKMPLGTPHLAPSFSPFFSVKRSLSEPELDSETGDVVTQSTIVDDMPSSSVQLTPMKRRHAGPEEEPEIVAPVELQTPIKIVRTCETPKRRASEMESPSKRPHFSPAFKPHFSVSGSPLSHSRSASRSLLSTPVKPSVSKEVPISWDVRTPGRTSNDALDRCSPIEEECAGLRTPVKSSIPAHSFKSPAPTSKHLFTPCTPRTSHGEESPVDVSYHAGEPRSVCHEGFRSPAATPVKPVSSSRSLNFASPKSASKDSGVPGTPCPCSPGMDVPSTPGMRTPVNPSRSSRFRNKVAMKHSKLNLGPLFARTDSDGSSGDEAHQEGAGCREGADSVSNSCITERSSAFVGSSSASGTPSLRKSLSFASEVSQADMSMLQGLPAELLQSVMKEEMKVAEEKSKDVAGIRHRQQMMAGLPHLFNQLRLIFQSSNKSVFPYRELLSKVVSSNTEITDKCEVEERLKMLMEMAPEWISAKKSLSGDMLYRIDKKADVMRIRKKLCEAV</sequence>
<dbReference type="GO" id="GO:0070182">
    <property type="term" value="F:DNA polymerase binding"/>
    <property type="evidence" value="ECO:0007669"/>
    <property type="project" value="TreeGrafter"/>
</dbReference>
<feature type="compositionally biased region" description="Low complexity" evidence="3">
    <location>
        <begin position="432"/>
        <end position="448"/>
    </location>
</feature>
<dbReference type="InterPro" id="IPR014939">
    <property type="entry name" value="CDT1_Gemini-bd-like"/>
</dbReference>
<evidence type="ECO:0000256" key="2">
    <source>
        <dbReference type="ARBA" id="ARBA00023306"/>
    </source>
</evidence>
<feature type="compositionally biased region" description="Basic and acidic residues" evidence="3">
    <location>
        <begin position="403"/>
        <end position="416"/>
    </location>
</feature>
<keyword evidence="6" id="KW-1185">Reference proteome</keyword>
<dbReference type="PANTHER" id="PTHR28637:SF1">
    <property type="entry name" value="DNA REPLICATION FACTOR CDT1"/>
    <property type="match status" value="1"/>
</dbReference>
<feature type="region of interest" description="Disordered" evidence="3">
    <location>
        <begin position="401"/>
        <end position="453"/>
    </location>
</feature>
<dbReference type="Pfam" id="PF16679">
    <property type="entry name" value="CDT1_C"/>
    <property type="match status" value="1"/>
</dbReference>
<dbReference type="SUPFAM" id="SSF46785">
    <property type="entry name" value="Winged helix' DNA-binding domain"/>
    <property type="match status" value="1"/>
</dbReference>
<protein>
    <recommendedName>
        <fullName evidence="4">CDT1 Geminin-binding domain-containing protein</fullName>
    </recommendedName>
</protein>
<reference evidence="5" key="1">
    <citation type="submission" date="2020-06" db="EMBL/GenBank/DDBJ databases">
        <title>WGS assembly of Ceratodon purpureus strain R40.</title>
        <authorList>
            <person name="Carey S.B."/>
            <person name="Jenkins J."/>
            <person name="Shu S."/>
            <person name="Lovell J.T."/>
            <person name="Sreedasyam A."/>
            <person name="Maumus F."/>
            <person name="Tiley G.P."/>
            <person name="Fernandez-Pozo N."/>
            <person name="Barry K."/>
            <person name="Chen C."/>
            <person name="Wang M."/>
            <person name="Lipzen A."/>
            <person name="Daum C."/>
            <person name="Saski C.A."/>
            <person name="Payton A.C."/>
            <person name="Mcbreen J.C."/>
            <person name="Conrad R.E."/>
            <person name="Kollar L.M."/>
            <person name="Olsson S."/>
            <person name="Huttunen S."/>
            <person name="Landis J.B."/>
            <person name="Wickett N.J."/>
            <person name="Johnson M.G."/>
            <person name="Rensing S.A."/>
            <person name="Grimwood J."/>
            <person name="Schmutz J."/>
            <person name="Mcdaniel S.F."/>
        </authorList>
    </citation>
    <scope>NUCLEOTIDE SEQUENCE</scope>
    <source>
        <strain evidence="5">R40</strain>
    </source>
</reference>
<dbReference type="GO" id="GO:0030174">
    <property type="term" value="P:regulation of DNA-templated DNA replication initiation"/>
    <property type="evidence" value="ECO:0007669"/>
    <property type="project" value="InterPro"/>
</dbReference>
<organism evidence="5 6">
    <name type="scientific">Ceratodon purpureus</name>
    <name type="common">Fire moss</name>
    <name type="synonym">Dicranum purpureum</name>
    <dbReference type="NCBI Taxonomy" id="3225"/>
    <lineage>
        <taxon>Eukaryota</taxon>
        <taxon>Viridiplantae</taxon>
        <taxon>Streptophyta</taxon>
        <taxon>Embryophyta</taxon>
        <taxon>Bryophyta</taxon>
        <taxon>Bryophytina</taxon>
        <taxon>Bryopsida</taxon>
        <taxon>Dicranidae</taxon>
        <taxon>Pseudoditrichales</taxon>
        <taxon>Ditrichaceae</taxon>
        <taxon>Ceratodon</taxon>
    </lineage>
</organism>
<evidence type="ECO:0000259" key="4">
    <source>
        <dbReference type="SMART" id="SM01075"/>
    </source>
</evidence>
<dbReference type="GO" id="GO:0071163">
    <property type="term" value="P:DNA replication preinitiation complex assembly"/>
    <property type="evidence" value="ECO:0007669"/>
    <property type="project" value="InterPro"/>
</dbReference>
<feature type="domain" description="CDT1 Geminin-binding" evidence="4">
    <location>
        <begin position="71"/>
        <end position="210"/>
    </location>
</feature>
<keyword evidence="2" id="KW-0131">Cell cycle</keyword>
<dbReference type="InterPro" id="IPR045173">
    <property type="entry name" value="Cdt1"/>
</dbReference>
<evidence type="ECO:0000313" key="6">
    <source>
        <dbReference type="Proteomes" id="UP000822688"/>
    </source>
</evidence>
<dbReference type="CDD" id="cd08674">
    <property type="entry name" value="Cdt1_m"/>
    <property type="match status" value="1"/>
</dbReference>
<dbReference type="InterPro" id="IPR032054">
    <property type="entry name" value="Cdt1_C"/>
</dbReference>
<dbReference type="PANTHER" id="PTHR28637">
    <property type="entry name" value="DNA REPLICATION FACTOR CDT1"/>
    <property type="match status" value="1"/>
</dbReference>
<evidence type="ECO:0000313" key="5">
    <source>
        <dbReference type="EMBL" id="KAG0564117.1"/>
    </source>
</evidence>
<dbReference type="GO" id="GO:0000278">
    <property type="term" value="P:mitotic cell cycle"/>
    <property type="evidence" value="ECO:0007669"/>
    <property type="project" value="TreeGrafter"/>
</dbReference>
<dbReference type="InterPro" id="IPR036390">
    <property type="entry name" value="WH_DNA-bd_sf"/>
</dbReference>
<accession>A0A8T0GZY8</accession>
<dbReference type="SMART" id="SM01075">
    <property type="entry name" value="CDT1"/>
    <property type="match status" value="1"/>
</dbReference>
<dbReference type="GO" id="GO:0005634">
    <property type="term" value="C:nucleus"/>
    <property type="evidence" value="ECO:0007669"/>
    <property type="project" value="TreeGrafter"/>
</dbReference>
<comment type="caution">
    <text evidence="5">The sequence shown here is derived from an EMBL/GenBank/DDBJ whole genome shotgun (WGS) entry which is preliminary data.</text>
</comment>
<feature type="region of interest" description="Disordered" evidence="3">
    <location>
        <begin position="620"/>
        <end position="650"/>
    </location>
</feature>
<dbReference type="Proteomes" id="UP000822688">
    <property type="component" value="Chromosome 8"/>
</dbReference>
<evidence type="ECO:0000256" key="3">
    <source>
        <dbReference type="SAM" id="MobiDB-lite"/>
    </source>
</evidence>
<gene>
    <name evidence="5" type="ORF">KC19_8G084300</name>
</gene>
<dbReference type="AlphaFoldDB" id="A0A8T0GZY8"/>